<evidence type="ECO:0008006" key="3">
    <source>
        <dbReference type="Google" id="ProtNLM"/>
    </source>
</evidence>
<name>C0EG63_9FIRM</name>
<reference evidence="1 2" key="1">
    <citation type="submission" date="2009-01" db="EMBL/GenBank/DDBJ databases">
        <authorList>
            <person name="Fulton L."/>
            <person name="Clifton S."/>
            <person name="Fulton B."/>
            <person name="Xu J."/>
            <person name="Minx P."/>
            <person name="Pepin K.H."/>
            <person name="Johnson M."/>
            <person name="Bhonagiri V."/>
            <person name="Nash W.E."/>
            <person name="Mardis E.R."/>
            <person name="Wilson R.K."/>
        </authorList>
    </citation>
    <scope>NUCLEOTIDE SEQUENCE [LARGE SCALE GENOMIC DNA]</scope>
    <source>
        <strain evidence="1 2">DSM 5476</strain>
    </source>
</reference>
<keyword evidence="2" id="KW-1185">Reference proteome</keyword>
<dbReference type="STRING" id="537013.CLOSTMETH_02856"/>
<organism evidence="1 2">
    <name type="scientific">[Clostridium] methylpentosum DSM 5476</name>
    <dbReference type="NCBI Taxonomy" id="537013"/>
    <lineage>
        <taxon>Bacteria</taxon>
        <taxon>Bacillati</taxon>
        <taxon>Bacillota</taxon>
        <taxon>Clostridia</taxon>
        <taxon>Eubacteriales</taxon>
        <taxon>Oscillospiraceae</taxon>
        <taxon>Oscillospiraceae incertae sedis</taxon>
    </lineage>
</organism>
<evidence type="ECO:0000313" key="1">
    <source>
        <dbReference type="EMBL" id="EEG29584.1"/>
    </source>
</evidence>
<dbReference type="InterPro" id="IPR023811">
    <property type="entry name" value="CHP04076"/>
</dbReference>
<dbReference type="NCBIfam" id="TIGR04076">
    <property type="entry name" value="TIGR04076 family protein"/>
    <property type="match status" value="1"/>
</dbReference>
<dbReference type="AlphaFoldDB" id="C0EG63"/>
<comment type="caution">
    <text evidence="1">The sequence shown here is derived from an EMBL/GenBank/DDBJ whole genome shotgun (WGS) entry which is preliminary data.</text>
</comment>
<dbReference type="Proteomes" id="UP000003340">
    <property type="component" value="Unassembled WGS sequence"/>
</dbReference>
<protein>
    <recommendedName>
        <fullName evidence="3">TIGR04076 family protein</fullName>
    </recommendedName>
</protein>
<dbReference type="eggNOG" id="ENOG50316P9">
    <property type="taxonomic scope" value="Bacteria"/>
</dbReference>
<sequence length="107" mass="11810">MKKVKITVLKTTLDKELADEYGVKGLTACPMMKKGQVFYSDHTKPEGFSCDEAWTAVSQYVFALAHGAGDDVFYNGIWINKPGIAICSCNDGLRPVIFKLEATEEDV</sequence>
<accession>C0EG63</accession>
<evidence type="ECO:0000313" key="2">
    <source>
        <dbReference type="Proteomes" id="UP000003340"/>
    </source>
</evidence>
<reference evidence="1 2" key="2">
    <citation type="submission" date="2009-02" db="EMBL/GenBank/DDBJ databases">
        <title>Draft genome sequence of Clostridium methylpentosum (DSM 5476).</title>
        <authorList>
            <person name="Sudarsanam P."/>
            <person name="Ley R."/>
            <person name="Guruge J."/>
            <person name="Turnbaugh P.J."/>
            <person name="Mahowald M."/>
            <person name="Liep D."/>
            <person name="Gordon J."/>
        </authorList>
    </citation>
    <scope>NUCLEOTIDE SEQUENCE [LARGE SCALE GENOMIC DNA]</scope>
    <source>
        <strain evidence="1 2">DSM 5476</strain>
    </source>
</reference>
<gene>
    <name evidence="1" type="ORF">CLOSTMETH_02856</name>
</gene>
<dbReference type="HOGENOM" id="CLU_160502_0_0_9"/>
<dbReference type="EMBL" id="ACEC01000095">
    <property type="protein sequence ID" value="EEG29584.1"/>
    <property type="molecule type" value="Genomic_DNA"/>
</dbReference>
<proteinExistence type="predicted"/>